<dbReference type="InterPro" id="IPR037682">
    <property type="entry name" value="TonB_C"/>
</dbReference>
<sequence length="279" mass="30337">MLLLPPFHARLLPCSEGWAAIKPTAQGRHCARCQRVVQDFTQSQNPAADLAAARAAAPDGRVCGRFAGAQVQGPPPLTRRLRWFVVALVLVVAQGLSAREALAQVRQGAPHHKAKAVKTVERVELLGDTEELPKENMSAKTAQADLEELKPKQIPVDKQTYLIGEVTEPVSITRYEQMPSFQKKGFNSGSSGIVDYIQRNIKYQPDFPDGKVFVTFTIDTAGFVQKLIVVKGLSPTADAEVIRVIKAMDGFTPGMSGGRPVAIPYTLPITFKKPTPSTP</sequence>
<organism evidence="2 3">
    <name type="scientific">Hymenobacter coccineus</name>
    <dbReference type="NCBI Taxonomy" id="1908235"/>
    <lineage>
        <taxon>Bacteria</taxon>
        <taxon>Pseudomonadati</taxon>
        <taxon>Bacteroidota</taxon>
        <taxon>Cytophagia</taxon>
        <taxon>Cytophagales</taxon>
        <taxon>Hymenobacteraceae</taxon>
        <taxon>Hymenobacter</taxon>
    </lineage>
</organism>
<feature type="domain" description="TonB C-terminal" evidence="1">
    <location>
        <begin position="209"/>
        <end position="272"/>
    </location>
</feature>
<dbReference type="PANTHER" id="PTHR33446">
    <property type="entry name" value="PROTEIN TONB-RELATED"/>
    <property type="match status" value="1"/>
</dbReference>
<proteinExistence type="predicted"/>
<evidence type="ECO:0000313" key="3">
    <source>
        <dbReference type="Proteomes" id="UP000177506"/>
    </source>
</evidence>
<dbReference type="GO" id="GO:0031992">
    <property type="term" value="F:energy transducer activity"/>
    <property type="evidence" value="ECO:0007669"/>
    <property type="project" value="TreeGrafter"/>
</dbReference>
<dbReference type="AlphaFoldDB" id="A0A1G1TMC4"/>
<dbReference type="Proteomes" id="UP000177506">
    <property type="component" value="Unassembled WGS sequence"/>
</dbReference>
<dbReference type="EMBL" id="MDZA01000019">
    <property type="protein sequence ID" value="OGX92016.1"/>
    <property type="molecule type" value="Genomic_DNA"/>
</dbReference>
<dbReference type="InterPro" id="IPR051045">
    <property type="entry name" value="TonB-dependent_transducer"/>
</dbReference>
<protein>
    <recommendedName>
        <fullName evidence="1">TonB C-terminal domain-containing protein</fullName>
    </recommendedName>
</protein>
<dbReference type="Gene3D" id="3.30.1150.10">
    <property type="match status" value="1"/>
</dbReference>
<dbReference type="SUPFAM" id="SSF74653">
    <property type="entry name" value="TolA/TonB C-terminal domain"/>
    <property type="match status" value="1"/>
</dbReference>
<reference evidence="2 3" key="1">
    <citation type="submission" date="2016-08" db="EMBL/GenBank/DDBJ databases">
        <title>Hymenobacter coccineus sp. nov., Hymenobacter lapidarius sp. nov. and Hymenobacter glacialis sp. nov., isolated from Antarctic soil.</title>
        <authorList>
            <person name="Sedlacek I."/>
            <person name="Kralova S."/>
            <person name="Kyrova K."/>
            <person name="Maslanova I."/>
            <person name="Stankova E."/>
            <person name="Vrbovska V."/>
            <person name="Nemec M."/>
            <person name="Bartak M."/>
            <person name="Svec P."/>
            <person name="Busse H.-J."/>
            <person name="Pantucek R."/>
        </authorList>
    </citation>
    <scope>NUCLEOTIDE SEQUENCE [LARGE SCALE GENOMIC DNA]</scope>
    <source>
        <strain evidence="2 3">CCM 8649</strain>
    </source>
</reference>
<evidence type="ECO:0000259" key="1">
    <source>
        <dbReference type="Pfam" id="PF03544"/>
    </source>
</evidence>
<dbReference type="GO" id="GO:0055085">
    <property type="term" value="P:transmembrane transport"/>
    <property type="evidence" value="ECO:0007669"/>
    <property type="project" value="InterPro"/>
</dbReference>
<dbReference type="PANTHER" id="PTHR33446:SF2">
    <property type="entry name" value="PROTEIN TONB"/>
    <property type="match status" value="1"/>
</dbReference>
<dbReference type="GO" id="GO:0098797">
    <property type="term" value="C:plasma membrane protein complex"/>
    <property type="evidence" value="ECO:0007669"/>
    <property type="project" value="TreeGrafter"/>
</dbReference>
<dbReference type="Pfam" id="PF03544">
    <property type="entry name" value="TonB_C"/>
    <property type="match status" value="1"/>
</dbReference>
<evidence type="ECO:0000313" key="2">
    <source>
        <dbReference type="EMBL" id="OGX92016.1"/>
    </source>
</evidence>
<gene>
    <name evidence="2" type="ORF">BEN49_17650</name>
</gene>
<accession>A0A1G1TMC4</accession>
<comment type="caution">
    <text evidence="2">The sequence shown here is derived from an EMBL/GenBank/DDBJ whole genome shotgun (WGS) entry which is preliminary data.</text>
</comment>
<keyword evidence="3" id="KW-1185">Reference proteome</keyword>
<name>A0A1G1TMC4_9BACT</name>